<accession>A0A3F3PYY5</accession>
<evidence type="ECO:0000313" key="2">
    <source>
        <dbReference type="Proteomes" id="UP000253729"/>
    </source>
</evidence>
<proteinExistence type="predicted"/>
<dbReference type="EMBL" id="KZ852052">
    <property type="protein sequence ID" value="RDH32047.1"/>
    <property type="molecule type" value="Genomic_DNA"/>
</dbReference>
<dbReference type="RefSeq" id="XP_026625069.1">
    <property type="nucleotide sequence ID" value="XM_026766803.1"/>
</dbReference>
<dbReference type="AlphaFoldDB" id="A0A3F3PYY5"/>
<organism evidence="1 2">
    <name type="scientific">Aspergillus welwitschiae</name>
    <dbReference type="NCBI Taxonomy" id="1341132"/>
    <lineage>
        <taxon>Eukaryota</taxon>
        <taxon>Fungi</taxon>
        <taxon>Dikarya</taxon>
        <taxon>Ascomycota</taxon>
        <taxon>Pezizomycotina</taxon>
        <taxon>Eurotiomycetes</taxon>
        <taxon>Eurotiomycetidae</taxon>
        <taxon>Eurotiales</taxon>
        <taxon>Aspergillaceae</taxon>
        <taxon>Aspergillus</taxon>
        <taxon>Aspergillus subgen. Circumdati</taxon>
    </lineage>
</organism>
<keyword evidence="2" id="KW-1185">Reference proteome</keyword>
<evidence type="ECO:0000313" key="1">
    <source>
        <dbReference type="EMBL" id="RDH32047.1"/>
    </source>
</evidence>
<dbReference type="GeneID" id="38135159"/>
<reference evidence="1 2" key="1">
    <citation type="submission" date="2018-07" db="EMBL/GenBank/DDBJ databases">
        <title>The genomes of Aspergillus section Nigri reveals drivers in fungal speciation.</title>
        <authorList>
            <consortium name="DOE Joint Genome Institute"/>
            <person name="Vesth T.C."/>
            <person name="Nybo J."/>
            <person name="Theobald S."/>
            <person name="Brandl J."/>
            <person name="Frisvad J.C."/>
            <person name="Nielsen K.F."/>
            <person name="Lyhne E.K."/>
            <person name="Kogle M.E."/>
            <person name="Kuo A."/>
            <person name="Riley R."/>
            <person name="Clum A."/>
            <person name="Nolan M."/>
            <person name="Lipzen A."/>
            <person name="Salamov A."/>
            <person name="Henrissat B."/>
            <person name="Wiebenga A."/>
            <person name="De vries R.P."/>
            <person name="Grigoriev I.V."/>
            <person name="Mortensen U.H."/>
            <person name="Andersen M.R."/>
            <person name="Baker S.E."/>
        </authorList>
    </citation>
    <scope>NUCLEOTIDE SEQUENCE [LARGE SCALE GENOMIC DNA]</scope>
    <source>
        <strain evidence="1 2">CBS 139.54b</strain>
    </source>
</reference>
<protein>
    <submittedName>
        <fullName evidence="1">Uncharacterized protein</fullName>
    </submittedName>
</protein>
<dbReference type="Proteomes" id="UP000253729">
    <property type="component" value="Unassembled WGS sequence"/>
</dbReference>
<gene>
    <name evidence="1" type="ORF">BDQ94DRAFT_146334</name>
</gene>
<dbReference type="SUPFAM" id="SSF144206">
    <property type="entry name" value="NOB1 zinc finger-like"/>
    <property type="match status" value="1"/>
</dbReference>
<dbReference type="InterPro" id="IPR036283">
    <property type="entry name" value="NOB1_Zf-like_sf"/>
</dbReference>
<name>A0A3F3PYY5_9EURO</name>
<sequence length="91" mass="10397">MRLKNKEGHPHDLGPLSARFFVLRHIHNYYRHGCCTCFYLPSITRLVACSNCSSNMSFKQVTTTIGREGEVIVYLLPSTEVIIRNLCLEVP</sequence>